<accession>A0A9P4NT62</accession>
<dbReference type="OrthoDB" id="8062037at2759"/>
<dbReference type="InterPro" id="IPR013083">
    <property type="entry name" value="Znf_RING/FYVE/PHD"/>
</dbReference>
<dbReference type="AlphaFoldDB" id="A0A9P4NT62"/>
<dbReference type="Proteomes" id="UP000800235">
    <property type="component" value="Unassembled WGS sequence"/>
</dbReference>
<name>A0A9P4NT62_9PEZI</name>
<comment type="caution">
    <text evidence="1">The sequence shown here is derived from an EMBL/GenBank/DDBJ whole genome shotgun (WGS) entry which is preliminary data.</text>
</comment>
<protein>
    <submittedName>
        <fullName evidence="1">Uncharacterized protein</fullName>
    </submittedName>
</protein>
<gene>
    <name evidence="1" type="ORF">EJ08DRAFT_660061</name>
</gene>
<evidence type="ECO:0000313" key="1">
    <source>
        <dbReference type="EMBL" id="KAF2431177.1"/>
    </source>
</evidence>
<organism evidence="1 2">
    <name type="scientific">Tothia fuscella</name>
    <dbReference type="NCBI Taxonomy" id="1048955"/>
    <lineage>
        <taxon>Eukaryota</taxon>
        <taxon>Fungi</taxon>
        <taxon>Dikarya</taxon>
        <taxon>Ascomycota</taxon>
        <taxon>Pezizomycotina</taxon>
        <taxon>Dothideomycetes</taxon>
        <taxon>Pleosporomycetidae</taxon>
        <taxon>Venturiales</taxon>
        <taxon>Cylindrosympodiaceae</taxon>
        <taxon>Tothia</taxon>
    </lineage>
</organism>
<evidence type="ECO:0000313" key="2">
    <source>
        <dbReference type="Proteomes" id="UP000800235"/>
    </source>
</evidence>
<dbReference type="Gene3D" id="3.30.40.10">
    <property type="entry name" value="Zinc/RING finger domain, C3HC4 (zinc finger)"/>
    <property type="match status" value="1"/>
</dbReference>
<dbReference type="EMBL" id="MU007033">
    <property type="protein sequence ID" value="KAF2431177.1"/>
    <property type="molecule type" value="Genomic_DNA"/>
</dbReference>
<reference evidence="1" key="1">
    <citation type="journal article" date="2020" name="Stud. Mycol.">
        <title>101 Dothideomycetes genomes: a test case for predicting lifestyles and emergence of pathogens.</title>
        <authorList>
            <person name="Haridas S."/>
            <person name="Albert R."/>
            <person name="Binder M."/>
            <person name="Bloem J."/>
            <person name="Labutti K."/>
            <person name="Salamov A."/>
            <person name="Andreopoulos B."/>
            <person name="Baker S."/>
            <person name="Barry K."/>
            <person name="Bills G."/>
            <person name="Bluhm B."/>
            <person name="Cannon C."/>
            <person name="Castanera R."/>
            <person name="Culley D."/>
            <person name="Daum C."/>
            <person name="Ezra D."/>
            <person name="Gonzalez J."/>
            <person name="Henrissat B."/>
            <person name="Kuo A."/>
            <person name="Liang C."/>
            <person name="Lipzen A."/>
            <person name="Lutzoni F."/>
            <person name="Magnuson J."/>
            <person name="Mondo S."/>
            <person name="Nolan M."/>
            <person name="Ohm R."/>
            <person name="Pangilinan J."/>
            <person name="Park H.-J."/>
            <person name="Ramirez L."/>
            <person name="Alfaro M."/>
            <person name="Sun H."/>
            <person name="Tritt A."/>
            <person name="Yoshinaga Y."/>
            <person name="Zwiers L.-H."/>
            <person name="Turgeon B."/>
            <person name="Goodwin S."/>
            <person name="Spatafora J."/>
            <person name="Crous P."/>
            <person name="Grigoriev I."/>
        </authorList>
    </citation>
    <scope>NUCLEOTIDE SEQUENCE</scope>
    <source>
        <strain evidence="1">CBS 130266</strain>
    </source>
</reference>
<keyword evidence="2" id="KW-1185">Reference proteome</keyword>
<sequence length="539" mass="63008">MTRRKKTSINNHPQGASWNGSIPVKRRWYWDNPALTQITSPPITPVCAESTTTEQKCVPDTESPRRVQISQHIYLKKYFSDVPTLQGRNRDRKRRTTFQYMRHTLDQLYAWRPELYSRGEHVATSYGISKIGYLAFAKFLDQHDPDSTPSCQVLVQCLVHFYRLCRCLPEVWKDIKPLQYKGRLILADLEYLNKRATQVARVVAQTTEEVSVSNCTTPACGVCSLKFTPNPTETPFAIVGNRGYTRVNDFEPILYDENIEYYTTKGNGGQHLFHEQCLYKWWFGDMCLFDLRCPAIYKNTCPTCHRPVFEMQNIDDAGRGDITWHAELQECLPDSDETRVLPDEDDKPAGLDMDGLTPDQEHNIEYTLAEVLHGQWVRIWYREPPANLLSTCQTMVAKGGIVLFYNTEEKRFLRLRDREFNWENWEGGAELGVYVKFHIPQDWNLEKGMTKIREGVRDGNPVELFDVGKRAWIEVEDDDEGWRDVLEELGLEDEEMVVERRNEEERVANSKNRRWTKSRKLLMLYLQGRMKMDERFEEG</sequence>
<proteinExistence type="predicted"/>